<feature type="region of interest" description="Disordered" evidence="6">
    <location>
        <begin position="1"/>
        <end position="25"/>
    </location>
</feature>
<feature type="compositionally biased region" description="Basic and acidic residues" evidence="6">
    <location>
        <begin position="1"/>
        <end position="13"/>
    </location>
</feature>
<feature type="binding site" description="axial binding residue" evidence="5">
    <location>
        <position position="292"/>
    </location>
    <ligand>
        <name>heme b</name>
        <dbReference type="ChEBI" id="CHEBI:60344"/>
    </ligand>
    <ligandPart>
        <name>Fe</name>
        <dbReference type="ChEBI" id="CHEBI:18248"/>
    </ligandPart>
</feature>
<dbReference type="GO" id="GO:0020037">
    <property type="term" value="F:heme binding"/>
    <property type="evidence" value="ECO:0007669"/>
    <property type="project" value="InterPro"/>
</dbReference>
<dbReference type="Gene3D" id="1.10.640.10">
    <property type="entry name" value="Haem peroxidase domain superfamily, animal type"/>
    <property type="match status" value="2"/>
</dbReference>
<reference evidence="7 8" key="1">
    <citation type="journal article" date="2015" name="Genome Biol. Evol.">
        <title>The genome of winter moth (Operophtera brumata) provides a genomic perspective on sexual dimorphism and phenology.</title>
        <authorList>
            <person name="Derks M.F."/>
            <person name="Smit S."/>
            <person name="Salis L."/>
            <person name="Schijlen E."/>
            <person name="Bossers A."/>
            <person name="Mateman C."/>
            <person name="Pijl A.S."/>
            <person name="de Ridder D."/>
            <person name="Groenen M.A."/>
            <person name="Visser M.E."/>
            <person name="Megens H.J."/>
        </authorList>
    </citation>
    <scope>NUCLEOTIDE SEQUENCE [LARGE SCALE GENOMIC DNA]</scope>
    <source>
        <strain evidence="7">WM2013NL</strain>
        <tissue evidence="7">Head and thorax</tissue>
    </source>
</reference>
<dbReference type="PANTHER" id="PTHR11475">
    <property type="entry name" value="OXIDASE/PEROXIDASE"/>
    <property type="match status" value="1"/>
</dbReference>
<keyword evidence="2" id="KW-0964">Secreted</keyword>
<dbReference type="Pfam" id="PF03098">
    <property type="entry name" value="An_peroxidase"/>
    <property type="match status" value="2"/>
</dbReference>
<dbReference type="STRING" id="104452.A0A0L7LKV1"/>
<dbReference type="GO" id="GO:0006979">
    <property type="term" value="P:response to oxidative stress"/>
    <property type="evidence" value="ECO:0007669"/>
    <property type="project" value="InterPro"/>
</dbReference>
<evidence type="ECO:0000256" key="3">
    <source>
        <dbReference type="ARBA" id="ARBA00022559"/>
    </source>
</evidence>
<evidence type="ECO:0000256" key="5">
    <source>
        <dbReference type="PIRSR" id="PIRSR619791-2"/>
    </source>
</evidence>
<evidence type="ECO:0000256" key="1">
    <source>
        <dbReference type="ARBA" id="ARBA00004613"/>
    </source>
</evidence>
<dbReference type="GO" id="GO:0046872">
    <property type="term" value="F:metal ion binding"/>
    <property type="evidence" value="ECO:0007669"/>
    <property type="project" value="UniProtKB-KW"/>
</dbReference>
<sequence length="512" mass="59136">MKGELPPDRDIRMNKRGKPLPSARRVRTSLQTTGRVDKSRFTAAVAHYFEFIHRDVSFLNGSRDYLRNRQYCCQEAGKSDPRCIPISVPKNDPYLKVTDIRCLNFSRAQTFQESGCTPEIVPPEQINFQTPLLDLSTIYGVDKAALAKIRKGEYGMLILEKRNQRYVPQYINNVTTVNTVKIKSDITLKEKDGEPMKSVDDKLKIAMKDNATETENMTEATIPNSENIYDSLKSEDVCIQNRENETNCYRFGFKNMVNYDLVSSHVAHTTTYDEDVSPQVYAEYEIAIRFFHTLLDGRVKLYTESHHYKGEFSHSETLYRQGLIEENKNFEEINRGTFFQSSAKIDDIQDPEISENFFGDLQKAHDLAAIDIQRGRDMGLRGYNDYRYLCGIKAVKQFDDLLDVMDAEKVEALRHLYDKVDDIDLLAGIMSENFIQGAYVGPTLYCIMTKQLQIFKYSDRFWYERGDQFHSFSLGQLHEIRKTNMARLACDNAEGIKYIQPQSFLNIKPGYV</sequence>
<keyword evidence="5" id="KW-0408">Iron</keyword>
<name>A0A0L7LKV1_OPEBR</name>
<dbReference type="PANTHER" id="PTHR11475:SF4">
    <property type="entry name" value="CHORION PEROXIDASE"/>
    <property type="match status" value="1"/>
</dbReference>
<dbReference type="PROSITE" id="PS50292">
    <property type="entry name" value="PEROXIDASE_3"/>
    <property type="match status" value="1"/>
</dbReference>
<evidence type="ECO:0000313" key="8">
    <source>
        <dbReference type="Proteomes" id="UP000037510"/>
    </source>
</evidence>
<evidence type="ECO:0000313" key="7">
    <source>
        <dbReference type="EMBL" id="KOB76072.1"/>
    </source>
</evidence>
<comment type="caution">
    <text evidence="7">The sequence shown here is derived from an EMBL/GenBank/DDBJ whole genome shotgun (WGS) entry which is preliminary data.</text>
</comment>
<dbReference type="InterPro" id="IPR010255">
    <property type="entry name" value="Haem_peroxidase_sf"/>
</dbReference>
<dbReference type="EMBL" id="JTDY01000732">
    <property type="protein sequence ID" value="KOB76072.1"/>
    <property type="molecule type" value="Genomic_DNA"/>
</dbReference>
<evidence type="ECO:0000256" key="6">
    <source>
        <dbReference type="SAM" id="MobiDB-lite"/>
    </source>
</evidence>
<keyword evidence="5" id="KW-0349">Heme</keyword>
<dbReference type="GO" id="GO:0004601">
    <property type="term" value="F:peroxidase activity"/>
    <property type="evidence" value="ECO:0007669"/>
    <property type="project" value="UniProtKB-KW"/>
</dbReference>
<comment type="subcellular location">
    <subcellularLocation>
        <location evidence="1">Secreted</location>
    </subcellularLocation>
</comment>
<keyword evidence="3 7" id="KW-0560">Oxidoreductase</keyword>
<keyword evidence="3 7" id="KW-0575">Peroxidase</keyword>
<dbReference type="Proteomes" id="UP000037510">
    <property type="component" value="Unassembled WGS sequence"/>
</dbReference>
<dbReference type="InterPro" id="IPR037120">
    <property type="entry name" value="Haem_peroxidase_sf_animal"/>
</dbReference>
<evidence type="ECO:0000256" key="2">
    <source>
        <dbReference type="ARBA" id="ARBA00022525"/>
    </source>
</evidence>
<proteinExistence type="predicted"/>
<protein>
    <submittedName>
        <fullName evidence="7">Oxidase/peroxidase</fullName>
    </submittedName>
</protein>
<dbReference type="SUPFAM" id="SSF48113">
    <property type="entry name" value="Heme-dependent peroxidases"/>
    <property type="match status" value="1"/>
</dbReference>
<keyword evidence="4" id="KW-0325">Glycoprotein</keyword>
<accession>A0A0L7LKV1</accession>
<keyword evidence="5" id="KW-0479">Metal-binding</keyword>
<dbReference type="GO" id="GO:0005576">
    <property type="term" value="C:extracellular region"/>
    <property type="evidence" value="ECO:0007669"/>
    <property type="project" value="UniProtKB-SubCell"/>
</dbReference>
<gene>
    <name evidence="7" type="ORF">OBRU01_06570</name>
</gene>
<organism evidence="7 8">
    <name type="scientific">Operophtera brumata</name>
    <name type="common">Winter moth</name>
    <name type="synonym">Phalaena brumata</name>
    <dbReference type="NCBI Taxonomy" id="104452"/>
    <lineage>
        <taxon>Eukaryota</taxon>
        <taxon>Metazoa</taxon>
        <taxon>Ecdysozoa</taxon>
        <taxon>Arthropoda</taxon>
        <taxon>Hexapoda</taxon>
        <taxon>Insecta</taxon>
        <taxon>Pterygota</taxon>
        <taxon>Neoptera</taxon>
        <taxon>Endopterygota</taxon>
        <taxon>Lepidoptera</taxon>
        <taxon>Glossata</taxon>
        <taxon>Ditrysia</taxon>
        <taxon>Geometroidea</taxon>
        <taxon>Geometridae</taxon>
        <taxon>Larentiinae</taxon>
        <taxon>Operophtera</taxon>
    </lineage>
</organism>
<dbReference type="InterPro" id="IPR019791">
    <property type="entry name" value="Haem_peroxidase_animal"/>
</dbReference>
<evidence type="ECO:0000256" key="4">
    <source>
        <dbReference type="ARBA" id="ARBA00023180"/>
    </source>
</evidence>
<keyword evidence="8" id="KW-1185">Reference proteome</keyword>
<dbReference type="AlphaFoldDB" id="A0A0L7LKV1"/>